<protein>
    <submittedName>
        <fullName evidence="3">ABC transporter substrate-binding protein</fullName>
    </submittedName>
</protein>
<name>A0ABT0IT50_9HYPH</name>
<dbReference type="Proteomes" id="UP001202827">
    <property type="component" value="Unassembled WGS sequence"/>
</dbReference>
<gene>
    <name evidence="3" type="ORF">M0654_13735</name>
</gene>
<accession>A0ABT0IT50</accession>
<proteinExistence type="predicted"/>
<feature type="signal peptide" evidence="1">
    <location>
        <begin position="1"/>
        <end position="19"/>
    </location>
</feature>
<dbReference type="EMBL" id="JALPRY010000015">
    <property type="protein sequence ID" value="MCK8781042.1"/>
    <property type="molecule type" value="Genomic_DNA"/>
</dbReference>
<evidence type="ECO:0000313" key="3">
    <source>
        <dbReference type="EMBL" id="MCK8781042.1"/>
    </source>
</evidence>
<dbReference type="Pfam" id="PF04069">
    <property type="entry name" value="OpuAC"/>
    <property type="match status" value="1"/>
</dbReference>
<sequence>MVTAATLLAAALYVDPAHAQAECGSVSIAEMNWGSAAVAAHLDKIVLEKGYGCQVTLVPGGTITTFEAMNEKGEPDIAPELWVNSFRPQLEKAVADSRLVIGAEILEDGAVEGWWIPKFVADAHPEIKTVQQALANPKLFPAEDDPAVGAVTSCPTGWSCRVSTANLFKALGADEKGFKLVSPESAEALDDSIANAFANKTGWLGYYWAPTAILGKYQMVKLSFSVPHDKSDWDACTVVPDCASPKINSYPTSQAFSIVTRDFANRAETAMDYIKKRRWTNATVNSLLAWQSDNKSSNEETARHFLQSMPEIWTKWVPADVAERIKASL</sequence>
<comment type="caution">
    <text evidence="3">The sequence shown here is derived from an EMBL/GenBank/DDBJ whole genome shotgun (WGS) entry which is preliminary data.</text>
</comment>
<evidence type="ECO:0000259" key="2">
    <source>
        <dbReference type="Pfam" id="PF04069"/>
    </source>
</evidence>
<keyword evidence="4" id="KW-1185">Reference proteome</keyword>
<feature type="chain" id="PRO_5047489585" evidence="1">
    <location>
        <begin position="20"/>
        <end position="329"/>
    </location>
</feature>
<keyword evidence="1" id="KW-0732">Signal</keyword>
<evidence type="ECO:0000256" key="1">
    <source>
        <dbReference type="SAM" id="SignalP"/>
    </source>
</evidence>
<organism evidence="3 4">
    <name type="scientific">Neorhizobium turbinariae</name>
    <dbReference type="NCBI Taxonomy" id="2937795"/>
    <lineage>
        <taxon>Bacteria</taxon>
        <taxon>Pseudomonadati</taxon>
        <taxon>Pseudomonadota</taxon>
        <taxon>Alphaproteobacteria</taxon>
        <taxon>Hyphomicrobiales</taxon>
        <taxon>Rhizobiaceae</taxon>
        <taxon>Rhizobium/Agrobacterium group</taxon>
        <taxon>Neorhizobium</taxon>
    </lineage>
</organism>
<dbReference type="InterPro" id="IPR007210">
    <property type="entry name" value="ABC_Gly_betaine_transp_sub-bd"/>
</dbReference>
<dbReference type="Gene3D" id="3.40.190.100">
    <property type="entry name" value="Glycine betaine-binding periplasmic protein, domain 2"/>
    <property type="match status" value="1"/>
</dbReference>
<reference evidence="3 4" key="1">
    <citation type="submission" date="2022-04" db="EMBL/GenBank/DDBJ databases">
        <title>Rhizobium coralii sp. nov., isolated from coral Turbinaria peltata.</title>
        <authorList>
            <person name="Sun H."/>
        </authorList>
    </citation>
    <scope>NUCLEOTIDE SEQUENCE [LARGE SCALE GENOMIC DNA]</scope>
    <source>
        <strain evidence="3 4">NTR19</strain>
    </source>
</reference>
<dbReference type="Gene3D" id="3.40.190.10">
    <property type="entry name" value="Periplasmic binding protein-like II"/>
    <property type="match status" value="1"/>
</dbReference>
<dbReference type="SUPFAM" id="SSF53850">
    <property type="entry name" value="Periplasmic binding protein-like II"/>
    <property type="match status" value="1"/>
</dbReference>
<evidence type="ECO:0000313" key="4">
    <source>
        <dbReference type="Proteomes" id="UP001202827"/>
    </source>
</evidence>
<feature type="domain" description="ABC-type glycine betaine transport system substrate-binding" evidence="2">
    <location>
        <begin position="25"/>
        <end position="307"/>
    </location>
</feature>